<reference evidence="3 4" key="1">
    <citation type="submission" date="2020-05" db="EMBL/GenBank/DDBJ databases">
        <title>Aquincola sp. isolate from soil.</title>
        <authorList>
            <person name="Han J."/>
            <person name="Kim D.-U."/>
        </authorList>
    </citation>
    <scope>NUCLEOTIDE SEQUENCE [LARGE SCALE GENOMIC DNA]</scope>
    <source>
        <strain evidence="3 4">S2</strain>
    </source>
</reference>
<organism evidence="3 4">
    <name type="scientific">Pseudaquabacterium terrae</name>
    <dbReference type="NCBI Taxonomy" id="2732868"/>
    <lineage>
        <taxon>Bacteria</taxon>
        <taxon>Pseudomonadati</taxon>
        <taxon>Pseudomonadota</taxon>
        <taxon>Betaproteobacteria</taxon>
        <taxon>Burkholderiales</taxon>
        <taxon>Sphaerotilaceae</taxon>
        <taxon>Pseudaquabacterium</taxon>
    </lineage>
</organism>
<evidence type="ECO:0000256" key="2">
    <source>
        <dbReference type="SAM" id="SignalP"/>
    </source>
</evidence>
<protein>
    <recommendedName>
        <fullName evidence="5">DUF4124 domain-containing protein</fullName>
    </recommendedName>
</protein>
<evidence type="ECO:0008006" key="5">
    <source>
        <dbReference type="Google" id="ProtNLM"/>
    </source>
</evidence>
<feature type="signal peptide" evidence="2">
    <location>
        <begin position="1"/>
        <end position="22"/>
    </location>
</feature>
<sequence>MSSMMRGLTGVLLAATQTLAVAQPAATSTVYRCGPEGKQYSATPCPAGSALPDDARTVQQRREAEDIAERERKLADKLAAERVAREKAIVPTTAANVGPSAKPASAASAPKKGKPKKKPKASAAKA</sequence>
<dbReference type="Proteomes" id="UP000737171">
    <property type="component" value="Unassembled WGS sequence"/>
</dbReference>
<feature type="compositionally biased region" description="Basic residues" evidence="1">
    <location>
        <begin position="111"/>
        <end position="120"/>
    </location>
</feature>
<dbReference type="RefSeq" id="WP_173134146.1">
    <property type="nucleotide sequence ID" value="NZ_JABRWJ010000015.1"/>
</dbReference>
<evidence type="ECO:0000256" key="1">
    <source>
        <dbReference type="SAM" id="MobiDB-lite"/>
    </source>
</evidence>
<accession>A0ABX2ETZ1</accession>
<feature type="chain" id="PRO_5046246766" description="DUF4124 domain-containing protein" evidence="2">
    <location>
        <begin position="23"/>
        <end position="126"/>
    </location>
</feature>
<dbReference type="EMBL" id="JABRWJ010000015">
    <property type="protein sequence ID" value="NRF71936.1"/>
    <property type="molecule type" value="Genomic_DNA"/>
</dbReference>
<comment type="caution">
    <text evidence="3">The sequence shown here is derived from an EMBL/GenBank/DDBJ whole genome shotgun (WGS) entry which is preliminary data.</text>
</comment>
<feature type="region of interest" description="Disordered" evidence="1">
    <location>
        <begin position="91"/>
        <end position="126"/>
    </location>
</feature>
<keyword evidence="4" id="KW-1185">Reference proteome</keyword>
<name>A0ABX2ETZ1_9BURK</name>
<gene>
    <name evidence="3" type="ORF">HLB44_33615</name>
</gene>
<feature type="compositionally biased region" description="Low complexity" evidence="1">
    <location>
        <begin position="98"/>
        <end position="110"/>
    </location>
</feature>
<evidence type="ECO:0000313" key="4">
    <source>
        <dbReference type="Proteomes" id="UP000737171"/>
    </source>
</evidence>
<keyword evidence="2" id="KW-0732">Signal</keyword>
<evidence type="ECO:0000313" key="3">
    <source>
        <dbReference type="EMBL" id="NRF71936.1"/>
    </source>
</evidence>
<proteinExistence type="predicted"/>